<dbReference type="SUPFAM" id="SSF52467">
    <property type="entry name" value="DHS-like NAD/FAD-binding domain"/>
    <property type="match status" value="1"/>
</dbReference>
<evidence type="ECO:0008006" key="3">
    <source>
        <dbReference type="Google" id="ProtNLM"/>
    </source>
</evidence>
<keyword evidence="2" id="KW-1185">Reference proteome</keyword>
<organism evidence="1 2">
    <name type="scientific">Cohnella kolymensis</name>
    <dbReference type="NCBI Taxonomy" id="1590652"/>
    <lineage>
        <taxon>Bacteria</taxon>
        <taxon>Bacillati</taxon>
        <taxon>Bacillota</taxon>
        <taxon>Bacilli</taxon>
        <taxon>Bacillales</taxon>
        <taxon>Paenibacillaceae</taxon>
        <taxon>Cohnella</taxon>
    </lineage>
</organism>
<comment type="caution">
    <text evidence="1">The sequence shown here is derived from an EMBL/GenBank/DDBJ whole genome shotgun (WGS) entry which is preliminary data.</text>
</comment>
<gene>
    <name evidence="1" type="ORF">SD71_09705</name>
</gene>
<dbReference type="RefSeq" id="WP_041062181.1">
    <property type="nucleotide sequence ID" value="NZ_JXAL01000014.1"/>
</dbReference>
<reference evidence="1 2" key="1">
    <citation type="submission" date="2014-12" db="EMBL/GenBank/DDBJ databases">
        <title>Draft genome sequence of Cohnella kolymensis strain B-2846.</title>
        <authorList>
            <person name="Karlyshev A.V."/>
            <person name="Kudryashova E.B."/>
        </authorList>
    </citation>
    <scope>NUCLEOTIDE SEQUENCE [LARGE SCALE GENOMIC DNA]</scope>
    <source>
        <strain evidence="1 2">VKM B-2846</strain>
    </source>
</reference>
<dbReference type="EMBL" id="JXAL01000014">
    <property type="protein sequence ID" value="KIL36212.1"/>
    <property type="molecule type" value="Genomic_DNA"/>
</dbReference>
<accession>A0ABR5A5A3</accession>
<dbReference type="Proteomes" id="UP000054526">
    <property type="component" value="Unassembled WGS sequence"/>
</dbReference>
<dbReference type="Gene3D" id="3.40.50.1220">
    <property type="entry name" value="TPP-binding domain"/>
    <property type="match status" value="1"/>
</dbReference>
<sequence>MWITKDINLPDEIIAAQKNGELVIFAGAGISTPPPSNLPNFEQLAIDIAQGFIRYDSAMSIDTFLGKLHSRNIKVHEKAIELLTSPESKPNSYHINLIKLFSQSDLRIVTTNFDDHFKTAATDLDIPFYSAPALPLGRDFNGVVHLHGSVTKRPKDLVLVDSDFGRAYFTDGWATNFLRGLFSNYVVLFIGFSANDPVMKYIARGLGSNNRNRFAFTEKGHHDHWNHLQIKHIEYPRTRHDLLQEAVEAWVERTQMGLFEQRKLIKDIAEKPPEYNEVEDSFIGHQLNDNLGARHFFEFAKHYEWVEWMDNSKMLEPLFNNNGEITVFKHMQSRWFSSFLKTDSEKMFKTILEKNGISSLTQTYLVRQLRHSLHDLSPSLLGKWLPVVLGHVNFHNKEQNLDFLADEIKSIDQKETLLIMLEYLTRPITKYKRKFTLSEDNDEMVDIEIELQGDDYWLNAIWDNTIKNNLQYFAVPAMKIFINQLQMITYYLKATGHGEWDPINFSRSAIEPHDQDRYPDDIDFLINCCRDVIAYLIDTNPSLAEAGINQCFFSESKILRRISIHSYKLLINISADKKMEWLIKNDLLFNYDLKHEVFQFIKYLYKDLGAKSKKTLYAHIDERVQELQQDSRFKTETINYEQFNLYYWLTLSDGDCRIARRAFKNAKRQNKHFKIREDHPDFTHWMTTGGFNSISSKVTVEEVLSKDPNKQVDLYWLLNFEDKEYHFEKRDGFLEVVSSAIESNYQWGWNLLKRLASPRKNWKSDLWTAILNGLNGMVFNNVEWMELTGILLEHRNLKEIRYEVTTLLNNAVKHEANDFQHNTTDLIKLFHKVALLVDANDISSTNDAYTQAINHPAGKFTQFFCTLFFKLHNESPLHPALGLIKKNVFSKIVETTSRDMAWAELF</sequence>
<evidence type="ECO:0000313" key="2">
    <source>
        <dbReference type="Proteomes" id="UP000054526"/>
    </source>
</evidence>
<proteinExistence type="predicted"/>
<protein>
    <recommendedName>
        <fullName evidence="3">SIR2-like domain-containing protein</fullName>
    </recommendedName>
</protein>
<evidence type="ECO:0000313" key="1">
    <source>
        <dbReference type="EMBL" id="KIL36212.1"/>
    </source>
</evidence>
<dbReference type="InterPro" id="IPR029035">
    <property type="entry name" value="DHS-like_NAD/FAD-binding_dom"/>
</dbReference>
<name>A0ABR5A5A3_9BACL</name>
<dbReference type="Pfam" id="PF13289">
    <property type="entry name" value="SIR2_2"/>
    <property type="match status" value="1"/>
</dbReference>